<accession>A0A6P5LK85</accession>
<proteinExistence type="inferred from homology"/>
<dbReference type="InterPro" id="IPR043547">
    <property type="entry name" value="Mimecan/Epiphycan/Opticin"/>
</dbReference>
<comment type="subcellular location">
    <subcellularLocation>
        <location evidence="1">Secreted</location>
        <location evidence="1">Extracellular space</location>
        <location evidence="1">Extracellular matrix</location>
    </subcellularLocation>
</comment>
<reference evidence="13" key="1">
    <citation type="submission" date="2025-08" db="UniProtKB">
        <authorList>
            <consortium name="RefSeq"/>
        </authorList>
    </citation>
    <scope>IDENTIFICATION</scope>
    <source>
        <tissue evidence="13">Spleen</tissue>
    </source>
</reference>
<dbReference type="FunCoup" id="A0A6P5LK85">
    <property type="interactions" value="16"/>
</dbReference>
<dbReference type="KEGG" id="pcw:110219633"/>
<evidence type="ECO:0000256" key="7">
    <source>
        <dbReference type="ARBA" id="ARBA00022737"/>
    </source>
</evidence>
<evidence type="ECO:0000256" key="9">
    <source>
        <dbReference type="ARBA" id="ARBA00023180"/>
    </source>
</evidence>
<dbReference type="Pfam" id="PF00560">
    <property type="entry name" value="LRR_1"/>
    <property type="match status" value="1"/>
</dbReference>
<dbReference type="AlphaFoldDB" id="A0A6P5LK85"/>
<dbReference type="GO" id="GO:0001525">
    <property type="term" value="P:angiogenesis"/>
    <property type="evidence" value="ECO:0007669"/>
    <property type="project" value="Ensembl"/>
</dbReference>
<dbReference type="SMART" id="SM00013">
    <property type="entry name" value="LRRNT"/>
    <property type="match status" value="1"/>
</dbReference>
<evidence type="ECO:0000313" key="13">
    <source>
        <dbReference type="RefSeq" id="XP_020858820.1"/>
    </source>
</evidence>
<keyword evidence="6 10" id="KW-0732">Signal</keyword>
<evidence type="ECO:0000256" key="8">
    <source>
        <dbReference type="ARBA" id="ARBA00023157"/>
    </source>
</evidence>
<keyword evidence="3" id="KW-0964">Secreted</keyword>
<evidence type="ECO:0000256" key="1">
    <source>
        <dbReference type="ARBA" id="ARBA00004498"/>
    </source>
</evidence>
<dbReference type="InterPro" id="IPR001611">
    <property type="entry name" value="Leu-rich_rpt"/>
</dbReference>
<dbReference type="InterPro" id="IPR000372">
    <property type="entry name" value="LRRNT"/>
</dbReference>
<dbReference type="SMART" id="SM00369">
    <property type="entry name" value="LRR_TYP"/>
    <property type="match status" value="3"/>
</dbReference>
<keyword evidence="4" id="KW-0272">Extracellular matrix</keyword>
<evidence type="ECO:0000256" key="10">
    <source>
        <dbReference type="SAM" id="SignalP"/>
    </source>
</evidence>
<keyword evidence="7" id="KW-0677">Repeat</keyword>
<dbReference type="InParanoid" id="A0A6P5LK85"/>
<evidence type="ECO:0000256" key="6">
    <source>
        <dbReference type="ARBA" id="ARBA00022729"/>
    </source>
</evidence>
<dbReference type="SMART" id="SM00364">
    <property type="entry name" value="LRR_BAC"/>
    <property type="match status" value="4"/>
</dbReference>
<dbReference type="PROSITE" id="PS51450">
    <property type="entry name" value="LRR"/>
    <property type="match status" value="2"/>
</dbReference>
<dbReference type="SMART" id="SM00365">
    <property type="entry name" value="LRR_SD22"/>
    <property type="match status" value="2"/>
</dbReference>
<evidence type="ECO:0000256" key="2">
    <source>
        <dbReference type="ARBA" id="ARBA00006912"/>
    </source>
</evidence>
<dbReference type="PANTHER" id="PTHR46269">
    <property type="entry name" value="EPIPHYCAN-RELATED"/>
    <property type="match status" value="1"/>
</dbReference>
<keyword evidence="5" id="KW-0433">Leucine-rich repeat</keyword>
<dbReference type="Pfam" id="PF13855">
    <property type="entry name" value="LRR_8"/>
    <property type="match status" value="1"/>
</dbReference>
<dbReference type="Proteomes" id="UP000515140">
    <property type="component" value="Unplaced"/>
</dbReference>
<keyword evidence="8" id="KW-1015">Disulfide bond</keyword>
<protein>
    <submittedName>
        <fullName evidence="13">Opticin isoform X1</fullName>
    </submittedName>
</protein>
<evidence type="ECO:0000256" key="3">
    <source>
        <dbReference type="ARBA" id="ARBA00022525"/>
    </source>
</evidence>
<name>A0A6P5LK85_PHACI</name>
<keyword evidence="9" id="KW-0325">Glycoprotein</keyword>
<evidence type="ECO:0000256" key="4">
    <source>
        <dbReference type="ARBA" id="ARBA00022530"/>
    </source>
</evidence>
<evidence type="ECO:0000313" key="12">
    <source>
        <dbReference type="Proteomes" id="UP000515140"/>
    </source>
</evidence>
<dbReference type="GeneID" id="110219633"/>
<dbReference type="GO" id="GO:0061975">
    <property type="term" value="P:articular cartilage development"/>
    <property type="evidence" value="ECO:0007669"/>
    <property type="project" value="TreeGrafter"/>
</dbReference>
<feature type="domain" description="LRRNT" evidence="11">
    <location>
        <begin position="124"/>
        <end position="154"/>
    </location>
</feature>
<feature type="chain" id="PRO_5027922945" evidence="10">
    <location>
        <begin position="20"/>
        <end position="328"/>
    </location>
</feature>
<dbReference type="Gene3D" id="3.80.10.10">
    <property type="entry name" value="Ribonuclease Inhibitor"/>
    <property type="match status" value="2"/>
</dbReference>
<dbReference type="GO" id="GO:0016525">
    <property type="term" value="P:negative regulation of angiogenesis"/>
    <property type="evidence" value="ECO:0007669"/>
    <property type="project" value="Ensembl"/>
</dbReference>
<evidence type="ECO:0000256" key="5">
    <source>
        <dbReference type="ARBA" id="ARBA00022614"/>
    </source>
</evidence>
<dbReference type="GO" id="GO:0060348">
    <property type="term" value="P:bone development"/>
    <property type="evidence" value="ECO:0007669"/>
    <property type="project" value="TreeGrafter"/>
</dbReference>
<dbReference type="InterPro" id="IPR032675">
    <property type="entry name" value="LRR_dom_sf"/>
</dbReference>
<dbReference type="GO" id="GO:0031012">
    <property type="term" value="C:extracellular matrix"/>
    <property type="evidence" value="ECO:0007669"/>
    <property type="project" value="Ensembl"/>
</dbReference>
<dbReference type="OMA" id="EEHKYTR"/>
<dbReference type="CTD" id="26254"/>
<dbReference type="GO" id="GO:0030199">
    <property type="term" value="P:collagen fibril organization"/>
    <property type="evidence" value="ECO:0007669"/>
    <property type="project" value="Ensembl"/>
</dbReference>
<sequence>MRISALLGLIALVIKKMEAMTPWMDGGGKQEQPQDEGTAYNNLELGSYDPNLDNYDLSNYEEKVIKSDYGVLTPTTEVGTLAPPTTRASTKTMMATMAPRTWTAITTPSISSLLNALTAQGLPTCLVCVCLGTSVYCDDADLERIPPLPQETTYLYARFNNISQIQTGDFKGLRKLKRIDLSGNSISTIEDDAFLLPALQELIIPENKLVSLPRLPGSLVRLDAQLNNLQSPGILPESFRELKKLQFLYLSDNKLDYIPVPLPSSLRSLHLQNNHIQMIPEDIFCNAQDHTYIRRALEDIRLDGNPINLSLFPNAYFCLPRLPIGSYT</sequence>
<dbReference type="GO" id="GO:0005615">
    <property type="term" value="C:extracellular space"/>
    <property type="evidence" value="ECO:0007669"/>
    <property type="project" value="TreeGrafter"/>
</dbReference>
<organism evidence="12 13">
    <name type="scientific">Phascolarctos cinereus</name>
    <name type="common">Koala</name>
    <dbReference type="NCBI Taxonomy" id="38626"/>
    <lineage>
        <taxon>Eukaryota</taxon>
        <taxon>Metazoa</taxon>
        <taxon>Chordata</taxon>
        <taxon>Craniata</taxon>
        <taxon>Vertebrata</taxon>
        <taxon>Euteleostomi</taxon>
        <taxon>Mammalia</taxon>
        <taxon>Metatheria</taxon>
        <taxon>Diprotodontia</taxon>
        <taxon>Phascolarctidae</taxon>
        <taxon>Phascolarctos</taxon>
    </lineage>
</organism>
<dbReference type="SUPFAM" id="SSF52058">
    <property type="entry name" value="L domain-like"/>
    <property type="match status" value="1"/>
</dbReference>
<feature type="signal peptide" evidence="10">
    <location>
        <begin position="1"/>
        <end position="19"/>
    </location>
</feature>
<gene>
    <name evidence="13" type="primary">OPTC</name>
</gene>
<dbReference type="RefSeq" id="XP_020858820.1">
    <property type="nucleotide sequence ID" value="XM_021003161.1"/>
</dbReference>
<evidence type="ECO:0000259" key="11">
    <source>
        <dbReference type="SMART" id="SM00013"/>
    </source>
</evidence>
<keyword evidence="12" id="KW-1185">Reference proteome</keyword>
<comment type="similarity">
    <text evidence="2">Belongs to the small leucine-rich proteoglycan (SLRP) family. SLRP class III subfamily.</text>
</comment>
<dbReference type="InterPro" id="IPR003591">
    <property type="entry name" value="Leu-rich_rpt_typical-subtyp"/>
</dbReference>
<dbReference type="PANTHER" id="PTHR46269:SF4">
    <property type="entry name" value="OPTICIN"/>
    <property type="match status" value="1"/>
</dbReference>